<sequence>MKVLLLFQEILSTPAILVGFMALLGLVLQKKSAPNVIKGTIKTIVGFLVLSAGASFLQTGSLIDFGVIFNYAFDLKGVVPNNEAIVTTALVDYAKDTAWIMMFGMLANIIIARFSRLKYIFLTGHHTLYMAAMIAIVLTVGGLSGWQLIMGGSLILGLVMAVFPALGQSTMKNITGTDDIALGHFSTVGYWIAAQVGKLTRGNKDRKDVKSTEDINFPKWMAFMRDTTVAISITMMIVFIVVCGVAASKGDYQTALKDTGMVNYTNWFVFALISGMNFAGAIYIILAGVRLILAEIVPAFQGIADKLVPNAKPAIDCPVVFPYAPNAVLIGFLTSFVGGLLGMFLLVMINPAFSNALPIILPGVVPHFFCGATAGVFANAEGGLKGTIIGGIIHGLLITILPVITMPVMGSLGFAATTFSDADFSTTGIILGNIARFIKGTPLLIICVILFLIPILFSGFGKKEVK</sequence>
<evidence type="ECO:0000256" key="3">
    <source>
        <dbReference type="ARBA" id="ARBA00022448"/>
    </source>
</evidence>
<dbReference type="GO" id="GO:0005886">
    <property type="term" value="C:plasma membrane"/>
    <property type="evidence" value="ECO:0007669"/>
    <property type="project" value="UniProtKB-SubCell"/>
</dbReference>
<evidence type="ECO:0000256" key="13">
    <source>
        <dbReference type="ARBA" id="ARBA00042859"/>
    </source>
</evidence>
<comment type="caution">
    <text evidence="15">The sequence shown here is derived from an EMBL/GenBank/DDBJ whole genome shotgun (WGS) entry which is preliminary data.</text>
</comment>
<evidence type="ECO:0000256" key="5">
    <source>
        <dbReference type="ARBA" id="ARBA00022597"/>
    </source>
</evidence>
<keyword evidence="4" id="KW-1003">Cell membrane</keyword>
<keyword evidence="16" id="KW-1185">Reference proteome</keyword>
<feature type="transmembrane region" description="Helical" evidence="14">
    <location>
        <begin position="146"/>
        <end position="166"/>
    </location>
</feature>
<evidence type="ECO:0000256" key="8">
    <source>
        <dbReference type="ARBA" id="ARBA00022989"/>
    </source>
</evidence>
<keyword evidence="6" id="KW-0598">Phosphotransferase system</keyword>
<feature type="transmembrane region" description="Helical" evidence="14">
    <location>
        <begin position="328"/>
        <end position="353"/>
    </location>
</feature>
<dbReference type="InterPro" id="IPR004703">
    <property type="entry name" value="PTS_sugar-sp_permease"/>
</dbReference>
<evidence type="ECO:0000256" key="11">
    <source>
        <dbReference type="ARBA" id="ARBA00038218"/>
    </source>
</evidence>
<dbReference type="GO" id="GO:0009401">
    <property type="term" value="P:phosphoenolpyruvate-dependent sugar phosphotransferase system"/>
    <property type="evidence" value="ECO:0007669"/>
    <property type="project" value="UniProtKB-KW"/>
</dbReference>
<dbReference type="PANTHER" id="PTHR33843">
    <property type="entry name" value="ASCORBATE-SPECIFIC PTS SYSTEM EIIC COMPONENT"/>
    <property type="match status" value="1"/>
</dbReference>
<comment type="subcellular location">
    <subcellularLocation>
        <location evidence="1">Cell membrane</location>
        <topology evidence="1">Multi-pass membrane protein</topology>
    </subcellularLocation>
</comment>
<evidence type="ECO:0000256" key="1">
    <source>
        <dbReference type="ARBA" id="ARBA00004651"/>
    </source>
</evidence>
<evidence type="ECO:0000256" key="4">
    <source>
        <dbReference type="ARBA" id="ARBA00022475"/>
    </source>
</evidence>
<evidence type="ECO:0000256" key="9">
    <source>
        <dbReference type="ARBA" id="ARBA00023136"/>
    </source>
</evidence>
<comment type="function">
    <text evidence="10">The phosphoenolpyruvate-dependent sugar phosphotransferase system (sugar PTS), a major carbohydrate active transport system, catalyzes the phosphorylation of incoming sugar substrates concomitantly with their translocation across the cell membrane. The enzyme II UlaABC PTS system is involved in ascorbate transport.</text>
</comment>
<evidence type="ECO:0000256" key="7">
    <source>
        <dbReference type="ARBA" id="ARBA00022692"/>
    </source>
</evidence>
<feature type="transmembrane region" description="Helical" evidence="14">
    <location>
        <begin position="229"/>
        <end position="247"/>
    </location>
</feature>
<feature type="transmembrane region" description="Helical" evidence="14">
    <location>
        <begin position="359"/>
        <end position="380"/>
    </location>
</feature>
<evidence type="ECO:0000256" key="10">
    <source>
        <dbReference type="ARBA" id="ARBA00037387"/>
    </source>
</evidence>
<dbReference type="PANTHER" id="PTHR33843:SF4">
    <property type="entry name" value="ASCORBATE-SPECIFIC PTS SYSTEM EIIC COMPONENT"/>
    <property type="match status" value="1"/>
</dbReference>
<keyword evidence="3" id="KW-0813">Transport</keyword>
<evidence type="ECO:0000256" key="2">
    <source>
        <dbReference type="ARBA" id="ARBA00011738"/>
    </source>
</evidence>
<dbReference type="NCBIfam" id="NF009553">
    <property type="entry name" value="PRK12997.1-5"/>
    <property type="match status" value="1"/>
</dbReference>
<dbReference type="OrthoDB" id="9796178at2"/>
<dbReference type="HOGENOM" id="CLU_031784_0_1_9"/>
<proteinExistence type="inferred from homology"/>
<feature type="transmembrane region" description="Helical" evidence="14">
    <location>
        <begin position="392"/>
        <end position="417"/>
    </location>
</feature>
<feature type="transmembrane region" description="Helical" evidence="14">
    <location>
        <begin position="40"/>
        <end position="73"/>
    </location>
</feature>
<dbReference type="InterPro" id="IPR051562">
    <property type="entry name" value="Ascorbate-PTS_EIIC"/>
</dbReference>
<accession>H3NPA3</accession>
<feature type="transmembrane region" description="Helical" evidence="14">
    <location>
        <begin position="267"/>
        <end position="293"/>
    </location>
</feature>
<evidence type="ECO:0000256" key="14">
    <source>
        <dbReference type="SAM" id="Phobius"/>
    </source>
</evidence>
<dbReference type="PATRIC" id="fig|883114.3.peg.1154"/>
<organism evidence="15 16">
    <name type="scientific">Helcococcus kunzii ATCC 51366</name>
    <dbReference type="NCBI Taxonomy" id="883114"/>
    <lineage>
        <taxon>Bacteria</taxon>
        <taxon>Bacillati</taxon>
        <taxon>Bacillota</taxon>
        <taxon>Tissierellia</taxon>
        <taxon>Tissierellales</taxon>
        <taxon>Peptoniphilaceae</taxon>
        <taxon>Helcococcus</taxon>
    </lineage>
</organism>
<protein>
    <recommendedName>
        <fullName evidence="12">Ascorbate-specific PTS system EIIC component</fullName>
    </recommendedName>
    <alternativeName>
        <fullName evidence="13">Ascorbate-specific permease IIC component UlaA</fullName>
    </alternativeName>
</protein>
<dbReference type="NCBIfam" id="NF006922">
    <property type="entry name" value="PRK09410.1-5"/>
    <property type="match status" value="1"/>
</dbReference>
<keyword evidence="9 14" id="KW-0472">Membrane</keyword>
<evidence type="ECO:0000313" key="16">
    <source>
        <dbReference type="Proteomes" id="UP000004191"/>
    </source>
</evidence>
<dbReference type="NCBIfam" id="NF006920">
    <property type="entry name" value="PRK09410.1-2"/>
    <property type="match status" value="1"/>
</dbReference>
<dbReference type="Pfam" id="PF03611">
    <property type="entry name" value="EIIC-GAT"/>
    <property type="match status" value="1"/>
</dbReference>
<dbReference type="AlphaFoldDB" id="H3NPA3"/>
<keyword evidence="8 14" id="KW-1133">Transmembrane helix</keyword>
<dbReference type="GeneID" id="96999149"/>
<dbReference type="STRING" id="883114.HMPREF9709_01164"/>
<comment type="subunit">
    <text evidence="2">Homodimer.</text>
</comment>
<dbReference type="RefSeq" id="WP_005398679.1">
    <property type="nucleotide sequence ID" value="NZ_JH601088.1"/>
</dbReference>
<evidence type="ECO:0000256" key="6">
    <source>
        <dbReference type="ARBA" id="ARBA00022683"/>
    </source>
</evidence>
<keyword evidence="7 14" id="KW-0812">Transmembrane</keyword>
<dbReference type="eggNOG" id="COG3037">
    <property type="taxonomic scope" value="Bacteria"/>
</dbReference>
<gene>
    <name evidence="15" type="ORF">HMPREF9709_01164</name>
</gene>
<evidence type="ECO:0000313" key="15">
    <source>
        <dbReference type="EMBL" id="EHR33565.1"/>
    </source>
</evidence>
<feature type="transmembrane region" description="Helical" evidence="14">
    <location>
        <begin position="119"/>
        <end position="140"/>
    </location>
</feature>
<feature type="transmembrane region" description="Helical" evidence="14">
    <location>
        <begin position="437"/>
        <end position="460"/>
    </location>
</feature>
<evidence type="ECO:0000256" key="12">
    <source>
        <dbReference type="ARBA" id="ARBA00039702"/>
    </source>
</evidence>
<keyword evidence="5" id="KW-0762">Sugar transport</keyword>
<name>H3NPA3_9FIRM</name>
<dbReference type="Proteomes" id="UP000004191">
    <property type="component" value="Unassembled WGS sequence"/>
</dbReference>
<reference evidence="15 16" key="1">
    <citation type="submission" date="2012-01" db="EMBL/GenBank/DDBJ databases">
        <title>The Genome Sequence of Helcococcus kunzii ATCC 51366.</title>
        <authorList>
            <consortium name="The Broad Institute Genome Sequencing Platform"/>
            <person name="Earl A."/>
            <person name="Ward D."/>
            <person name="Feldgarden M."/>
            <person name="Gevers D."/>
            <person name="Huys G."/>
            <person name="Young S.K."/>
            <person name="Zeng Q."/>
            <person name="Gargeya S."/>
            <person name="Fitzgerald M."/>
            <person name="Haas B."/>
            <person name="Abouelleil A."/>
            <person name="Alvarado L."/>
            <person name="Arachchi H.M."/>
            <person name="Berlin A."/>
            <person name="Chapman S.B."/>
            <person name="Gearin G."/>
            <person name="Goldberg J."/>
            <person name="Griggs A."/>
            <person name="Gujja S."/>
            <person name="Hansen M."/>
            <person name="Heiman D."/>
            <person name="Howarth C."/>
            <person name="Larimer J."/>
            <person name="Lui A."/>
            <person name="MacDonald P.J.P."/>
            <person name="McCowen C."/>
            <person name="Montmayeur A."/>
            <person name="Murphy C."/>
            <person name="Neiman D."/>
            <person name="Pearson M."/>
            <person name="Priest M."/>
            <person name="Roberts A."/>
            <person name="Saif S."/>
            <person name="Shea T."/>
            <person name="Sisk P."/>
            <person name="Stolte C."/>
            <person name="Sykes S."/>
            <person name="Wortman J."/>
            <person name="Nusbaum C."/>
            <person name="Birren B."/>
        </authorList>
    </citation>
    <scope>NUCLEOTIDE SEQUENCE [LARGE SCALE GENOMIC DNA]</scope>
    <source>
        <strain evidence="15 16">ATCC 51366</strain>
    </source>
</reference>
<feature type="transmembrane region" description="Helical" evidence="14">
    <location>
        <begin position="6"/>
        <end position="28"/>
    </location>
</feature>
<comment type="similarity">
    <text evidence="11">Belongs to the UlaA family.</text>
</comment>
<feature type="transmembrane region" description="Helical" evidence="14">
    <location>
        <begin position="93"/>
        <end position="112"/>
    </location>
</feature>
<dbReference type="EMBL" id="AGEI01000022">
    <property type="protein sequence ID" value="EHR33565.1"/>
    <property type="molecule type" value="Genomic_DNA"/>
</dbReference>